<sequence length="59" mass="6572">MTIDSTVNMGVCLPGKEARVLQLARYSLWNNRQTAPVRDPLNGALRHVCERPRELGPVA</sequence>
<accession>A0A212R3P3</accession>
<evidence type="ECO:0000313" key="2">
    <source>
        <dbReference type="Proteomes" id="UP000197065"/>
    </source>
</evidence>
<organism evidence="1 2">
    <name type="scientific">Arboricoccus pini</name>
    <dbReference type="NCBI Taxonomy" id="1963835"/>
    <lineage>
        <taxon>Bacteria</taxon>
        <taxon>Pseudomonadati</taxon>
        <taxon>Pseudomonadota</taxon>
        <taxon>Alphaproteobacteria</taxon>
        <taxon>Geminicoccales</taxon>
        <taxon>Geminicoccaceae</taxon>
        <taxon>Arboricoccus</taxon>
    </lineage>
</organism>
<name>A0A212R3P3_9PROT</name>
<dbReference type="EMBL" id="FYEH01000005">
    <property type="protein sequence ID" value="SNB66651.1"/>
    <property type="molecule type" value="Genomic_DNA"/>
</dbReference>
<keyword evidence="2" id="KW-1185">Reference proteome</keyword>
<dbReference type="AlphaFoldDB" id="A0A212R3P3"/>
<reference evidence="1 2" key="1">
    <citation type="submission" date="2017-06" db="EMBL/GenBank/DDBJ databases">
        <authorList>
            <person name="Kim H.J."/>
            <person name="Triplett B.A."/>
        </authorList>
    </citation>
    <scope>NUCLEOTIDE SEQUENCE [LARGE SCALE GENOMIC DNA]</scope>
    <source>
        <strain evidence="1 2">B29T1</strain>
    </source>
</reference>
<dbReference type="Proteomes" id="UP000197065">
    <property type="component" value="Unassembled WGS sequence"/>
</dbReference>
<protein>
    <submittedName>
        <fullName evidence="1">Uncharacterized protein</fullName>
    </submittedName>
</protein>
<gene>
    <name evidence="1" type="ORF">SAMN07250955_105157</name>
</gene>
<proteinExistence type="predicted"/>
<evidence type="ECO:0000313" key="1">
    <source>
        <dbReference type="EMBL" id="SNB66651.1"/>
    </source>
</evidence>